<name>A0A7K9TAX2_9PICI</name>
<proteinExistence type="predicted"/>
<dbReference type="OrthoDB" id="9834667at2759"/>
<evidence type="ECO:0000256" key="4">
    <source>
        <dbReference type="ARBA" id="ARBA00022729"/>
    </source>
</evidence>
<keyword evidence="6" id="KW-0325">Glycoprotein</keyword>
<dbReference type="Proteomes" id="UP000566440">
    <property type="component" value="Unassembled WGS sequence"/>
</dbReference>
<evidence type="ECO:0000313" key="8">
    <source>
        <dbReference type="EMBL" id="NXI45298.1"/>
    </source>
</evidence>
<feature type="non-terminal residue" evidence="8">
    <location>
        <position position="70"/>
    </location>
</feature>
<gene>
    <name evidence="8" type="primary">Lypd3</name>
    <name evidence="8" type="ORF">GALDEA_R16060</name>
</gene>
<keyword evidence="4" id="KW-0732">Signal</keyword>
<dbReference type="PANTHER" id="PTHR10624:SF8">
    <property type="entry name" value="LY6_PLAUR DOMAIN-CONTAINING PROTEIN 3"/>
    <property type="match status" value="1"/>
</dbReference>
<dbReference type="InterPro" id="IPR045860">
    <property type="entry name" value="Snake_toxin-like_sf"/>
</dbReference>
<keyword evidence="3" id="KW-0336">GPI-anchor</keyword>
<reference evidence="8 9" key="1">
    <citation type="submission" date="2019-09" db="EMBL/GenBank/DDBJ databases">
        <title>Bird 10,000 Genomes (B10K) Project - Family phase.</title>
        <authorList>
            <person name="Zhang G."/>
        </authorList>
    </citation>
    <scope>NUCLEOTIDE SEQUENCE [LARGE SCALE GENOMIC DNA]</scope>
    <source>
        <strain evidence="8">B10K-DU-001-62</strain>
        <tissue evidence="8">Muscle</tissue>
    </source>
</reference>
<evidence type="ECO:0000256" key="5">
    <source>
        <dbReference type="ARBA" id="ARBA00023136"/>
    </source>
</evidence>
<evidence type="ECO:0000256" key="1">
    <source>
        <dbReference type="ARBA" id="ARBA00004609"/>
    </source>
</evidence>
<dbReference type="AlphaFoldDB" id="A0A7K9TAX2"/>
<evidence type="ECO:0000256" key="3">
    <source>
        <dbReference type="ARBA" id="ARBA00022622"/>
    </source>
</evidence>
<comment type="caution">
    <text evidence="8">The sequence shown here is derived from an EMBL/GenBank/DDBJ whole genome shotgun (WGS) entry which is preliminary data.</text>
</comment>
<protein>
    <submittedName>
        <fullName evidence="8">LYPD3 protein</fullName>
    </submittedName>
</protein>
<keyword evidence="5" id="KW-0472">Membrane</keyword>
<evidence type="ECO:0000256" key="6">
    <source>
        <dbReference type="ARBA" id="ARBA00023180"/>
    </source>
</evidence>
<evidence type="ECO:0000256" key="7">
    <source>
        <dbReference type="ARBA" id="ARBA00023288"/>
    </source>
</evidence>
<dbReference type="SUPFAM" id="SSF57302">
    <property type="entry name" value="Snake toxin-like"/>
    <property type="match status" value="1"/>
</dbReference>
<dbReference type="GO" id="GO:0005886">
    <property type="term" value="C:plasma membrane"/>
    <property type="evidence" value="ECO:0007669"/>
    <property type="project" value="UniProtKB-SubCell"/>
</dbReference>
<dbReference type="GO" id="GO:0030154">
    <property type="term" value="P:cell differentiation"/>
    <property type="evidence" value="ECO:0007669"/>
    <property type="project" value="UniProtKB-ARBA"/>
</dbReference>
<accession>A0A7K9TAX2</accession>
<organism evidence="8 9">
    <name type="scientific">Galbula dea</name>
    <dbReference type="NCBI Taxonomy" id="1109041"/>
    <lineage>
        <taxon>Eukaryota</taxon>
        <taxon>Metazoa</taxon>
        <taxon>Chordata</taxon>
        <taxon>Craniata</taxon>
        <taxon>Vertebrata</taxon>
        <taxon>Euteleostomi</taxon>
        <taxon>Archelosauria</taxon>
        <taxon>Archosauria</taxon>
        <taxon>Dinosauria</taxon>
        <taxon>Saurischia</taxon>
        <taxon>Theropoda</taxon>
        <taxon>Coelurosauria</taxon>
        <taxon>Aves</taxon>
        <taxon>Neognathae</taxon>
        <taxon>Neoaves</taxon>
        <taxon>Telluraves</taxon>
        <taxon>Coraciimorphae</taxon>
        <taxon>Piciformes</taxon>
        <taxon>Galbulidae</taxon>
        <taxon>Galbula</taxon>
    </lineage>
</organism>
<feature type="non-terminal residue" evidence="8">
    <location>
        <position position="1"/>
    </location>
</feature>
<dbReference type="GO" id="GO:0098552">
    <property type="term" value="C:side of membrane"/>
    <property type="evidence" value="ECO:0007669"/>
    <property type="project" value="UniProtKB-KW"/>
</dbReference>
<evidence type="ECO:0000256" key="2">
    <source>
        <dbReference type="ARBA" id="ARBA00022475"/>
    </source>
</evidence>
<keyword evidence="9" id="KW-1185">Reference proteome</keyword>
<dbReference type="EMBL" id="VWZX01008992">
    <property type="protein sequence ID" value="NXI45298.1"/>
    <property type="molecule type" value="Genomic_DNA"/>
</dbReference>
<sequence length="70" mass="7508">REVRGCVRDQSCTQESRGDEAVGLKGSCCSGDLCNLQLSNKSFFDPDRPRLELLPHGQGPTLATGTNGTQ</sequence>
<keyword evidence="2" id="KW-1003">Cell membrane</keyword>
<dbReference type="PANTHER" id="PTHR10624">
    <property type="entry name" value="UROKINASE PLASMINOGEN ACTIVATOR SURFACE RECEPTOR-RELATED"/>
    <property type="match status" value="1"/>
</dbReference>
<keyword evidence="7" id="KW-0449">Lipoprotein</keyword>
<comment type="subcellular location">
    <subcellularLocation>
        <location evidence="1">Cell membrane</location>
        <topology evidence="1">Lipid-anchor</topology>
        <topology evidence="1">GPI-anchor</topology>
    </subcellularLocation>
</comment>
<evidence type="ECO:0000313" key="9">
    <source>
        <dbReference type="Proteomes" id="UP000566440"/>
    </source>
</evidence>